<dbReference type="SUPFAM" id="SSF52266">
    <property type="entry name" value="SGNH hydrolase"/>
    <property type="match status" value="1"/>
</dbReference>
<dbReference type="EMBL" id="JABXBU010000015">
    <property type="protein sequence ID" value="KAF8788402.1"/>
    <property type="molecule type" value="Genomic_DNA"/>
</dbReference>
<evidence type="ECO:0000313" key="2">
    <source>
        <dbReference type="EMBL" id="KAF8788402.1"/>
    </source>
</evidence>
<dbReference type="Gene3D" id="3.40.50.1110">
    <property type="entry name" value="SGNH hydrolase"/>
    <property type="match status" value="1"/>
</dbReference>
<accession>A0A8T0FDK7</accession>
<evidence type="ECO:0000313" key="3">
    <source>
        <dbReference type="Proteomes" id="UP000807504"/>
    </source>
</evidence>
<keyword evidence="3" id="KW-1185">Reference proteome</keyword>
<feature type="compositionally biased region" description="Pro residues" evidence="1">
    <location>
        <begin position="199"/>
        <end position="225"/>
    </location>
</feature>
<dbReference type="Proteomes" id="UP000807504">
    <property type="component" value="Unassembled WGS sequence"/>
</dbReference>
<dbReference type="AlphaFoldDB" id="A0A8T0FDK7"/>
<reference evidence="2" key="2">
    <citation type="submission" date="2020-06" db="EMBL/GenBank/DDBJ databases">
        <authorList>
            <person name="Sheffer M."/>
        </authorList>
    </citation>
    <scope>NUCLEOTIDE SEQUENCE</scope>
</reference>
<evidence type="ECO:0008006" key="4">
    <source>
        <dbReference type="Google" id="ProtNLM"/>
    </source>
</evidence>
<dbReference type="CDD" id="cd00229">
    <property type="entry name" value="SGNH_hydrolase"/>
    <property type="match status" value="1"/>
</dbReference>
<proteinExistence type="predicted"/>
<protein>
    <recommendedName>
        <fullName evidence="4">SGNH hydrolase-type esterase domain-containing protein</fullName>
    </recommendedName>
</protein>
<feature type="region of interest" description="Disordered" evidence="1">
    <location>
        <begin position="194"/>
        <end position="231"/>
    </location>
</feature>
<dbReference type="InterPro" id="IPR036514">
    <property type="entry name" value="SGNH_hydro_sf"/>
</dbReference>
<name>A0A8T0FDK7_ARGBR</name>
<gene>
    <name evidence="2" type="ORF">HNY73_009903</name>
</gene>
<comment type="caution">
    <text evidence="2">The sequence shown here is derived from an EMBL/GenBank/DDBJ whole genome shotgun (WGS) entry which is preliminary data.</text>
</comment>
<reference evidence="2" key="1">
    <citation type="journal article" date="2020" name="bioRxiv">
        <title>Chromosome-level reference genome of the European wasp spider Argiope bruennichi: a resource for studies on range expansion and evolutionary adaptation.</title>
        <authorList>
            <person name="Sheffer M.M."/>
            <person name="Hoppe A."/>
            <person name="Krehenwinkel H."/>
            <person name="Uhl G."/>
            <person name="Kuss A.W."/>
            <person name="Jensen L."/>
            <person name="Jensen C."/>
            <person name="Gillespie R.G."/>
            <person name="Hoff K.J."/>
            <person name="Prost S."/>
        </authorList>
    </citation>
    <scope>NUCLEOTIDE SEQUENCE</scope>
</reference>
<evidence type="ECO:0000256" key="1">
    <source>
        <dbReference type="SAM" id="MobiDB-lite"/>
    </source>
</evidence>
<sequence length="350" mass="38353">MIKHLKAHLSEDLDVIFYRGTTIQRLTSRISKIKKNYDWILVHVGTNNISVDSVEIKLQKYRSLANEILRINPKARIIFSSIIPRDFNYFENDYWKTDKHIKILNHKIEARKNYQLITPGYIVDSLEFSPLPSCDQPSFLSSWPQHSGSALPWESSFLPSWSKHPASWPLALPSISACPVSTASCSLPPSPSVPSSLPLSPPVPHSPPPSPPVPHSPPPSPPVPHSLPASLPVPRSLPASPPVPHSLSASPPVPHSLPASLPVPRSLPVSLPVPPTLPTSPPVPPTGYVQFLVPIVPYMSMVQFFLPFHSVAVSYPHFYVPLVLQFLPAAVSSLPTCSQSVVACTLPTHL</sequence>
<organism evidence="2 3">
    <name type="scientific">Argiope bruennichi</name>
    <name type="common">Wasp spider</name>
    <name type="synonym">Aranea bruennichi</name>
    <dbReference type="NCBI Taxonomy" id="94029"/>
    <lineage>
        <taxon>Eukaryota</taxon>
        <taxon>Metazoa</taxon>
        <taxon>Ecdysozoa</taxon>
        <taxon>Arthropoda</taxon>
        <taxon>Chelicerata</taxon>
        <taxon>Arachnida</taxon>
        <taxon>Araneae</taxon>
        <taxon>Araneomorphae</taxon>
        <taxon>Entelegynae</taxon>
        <taxon>Araneoidea</taxon>
        <taxon>Araneidae</taxon>
        <taxon>Argiope</taxon>
    </lineage>
</organism>